<name>A0AAX6NCJ1_PRIAR</name>
<dbReference type="EMBL" id="JAPTGD010000002">
    <property type="protein sequence ID" value="MDU9693390.1"/>
    <property type="molecule type" value="Genomic_DNA"/>
</dbReference>
<evidence type="ECO:0000313" key="1">
    <source>
        <dbReference type="EMBL" id="MDU9693390.1"/>
    </source>
</evidence>
<comment type="caution">
    <text evidence="1">The sequence shown here is derived from an EMBL/GenBank/DDBJ whole genome shotgun (WGS) entry which is preliminary data.</text>
</comment>
<sequence length="71" mass="8319">MESWYNRIVIDLEDLLCGRCEFLSELIDHGNLTFNVLSYDQPPRISFALIKTIQMEGSDTNTLDEFEIKYN</sequence>
<dbReference type="AlphaFoldDB" id="A0AAX6NCJ1"/>
<gene>
    <name evidence="1" type="ORF">O0Q50_19645</name>
</gene>
<organism evidence="1 2">
    <name type="scientific">Priestia aryabhattai</name>
    <name type="common">Bacillus aryabhattai</name>
    <dbReference type="NCBI Taxonomy" id="412384"/>
    <lineage>
        <taxon>Bacteria</taxon>
        <taxon>Bacillati</taxon>
        <taxon>Bacillota</taxon>
        <taxon>Bacilli</taxon>
        <taxon>Bacillales</taxon>
        <taxon>Bacillaceae</taxon>
        <taxon>Priestia</taxon>
    </lineage>
</organism>
<accession>A0AAX6NCJ1</accession>
<reference evidence="1" key="1">
    <citation type="journal article" date="2022" name="J Environ Chem Eng">
        <title>Biodegradation of petroleum oil using a constructed nonpathogenic and heavy metal-tolerant bacterial consortium isolated from marine sponges.</title>
        <authorList>
            <person name="Dechsakulwatana C."/>
            <person name="Rungsihiranrut A."/>
            <person name="Muangchinda C."/>
            <person name="Ningthoujam R."/>
            <person name="Klankeo P."/>
            <person name="Pinyakong O."/>
        </authorList>
    </citation>
    <scope>NUCLEOTIDE SEQUENCE</scope>
    <source>
        <strain evidence="1">TL01-2</strain>
    </source>
</reference>
<dbReference type="RefSeq" id="WP_316910618.1">
    <property type="nucleotide sequence ID" value="NZ_JAPTGD010000002.1"/>
</dbReference>
<reference evidence="1" key="2">
    <citation type="submission" date="2022-12" db="EMBL/GenBank/DDBJ databases">
        <authorList>
            <person name="Dechsakulwatana C."/>
            <person name="Rungsihiranrut A."/>
            <person name="Muangchinda C."/>
            <person name="Ningthoujam R."/>
            <person name="Klankeo P."/>
            <person name="Pinyakong O."/>
        </authorList>
    </citation>
    <scope>NUCLEOTIDE SEQUENCE</scope>
    <source>
        <strain evidence="1">TL01-2</strain>
    </source>
</reference>
<proteinExistence type="predicted"/>
<dbReference type="Proteomes" id="UP001269400">
    <property type="component" value="Unassembled WGS sequence"/>
</dbReference>
<evidence type="ECO:0000313" key="2">
    <source>
        <dbReference type="Proteomes" id="UP001269400"/>
    </source>
</evidence>
<protein>
    <submittedName>
        <fullName evidence="1">Uncharacterized protein</fullName>
    </submittedName>
</protein>